<reference evidence="1 2" key="1">
    <citation type="submission" date="2020-12" db="EMBL/GenBank/DDBJ databases">
        <title>FDA dAtabase for Regulatory Grade micrObial Sequences (FDA-ARGOS): Supporting development and validation of Infectious Disease Dx tests.</title>
        <authorList>
            <person name="Sproer C."/>
            <person name="Gronow S."/>
            <person name="Severitt S."/>
            <person name="Schroder I."/>
            <person name="Tallon L."/>
            <person name="Sadzewicz L."/>
            <person name="Zhao X."/>
            <person name="Boylan J."/>
            <person name="Ott S."/>
            <person name="Bowen H."/>
            <person name="Vavikolanu K."/>
            <person name="Mehta A."/>
            <person name="Aluvathingal J."/>
            <person name="Nadendla S."/>
            <person name="Lowell S."/>
            <person name="Myers T."/>
            <person name="Yan Y."/>
            <person name="Sichtig H."/>
        </authorList>
    </citation>
    <scope>NUCLEOTIDE SEQUENCE [LARGE SCALE GENOMIC DNA]</scope>
    <source>
        <strain evidence="1 2">FDAARGOS_1050</strain>
    </source>
</reference>
<dbReference type="Proteomes" id="UP000595231">
    <property type="component" value="Chromosome"/>
</dbReference>
<gene>
    <name evidence="1" type="ORF">I6I07_19385</name>
</gene>
<accession>A0A7T4E2B1</accession>
<dbReference type="AlphaFoldDB" id="A0A7T4E2B1"/>
<protein>
    <submittedName>
        <fullName evidence="1">Uncharacterized protein</fullName>
    </submittedName>
</protein>
<evidence type="ECO:0000313" key="1">
    <source>
        <dbReference type="EMBL" id="QQB32811.1"/>
    </source>
</evidence>
<dbReference type="RefSeq" id="WP_198483310.1">
    <property type="nucleotide sequence ID" value="NZ_CP065997.1"/>
</dbReference>
<evidence type="ECO:0000313" key="2">
    <source>
        <dbReference type="Proteomes" id="UP000595231"/>
    </source>
</evidence>
<proteinExistence type="predicted"/>
<sequence length="96" mass="10911">MNVHGYEVPCCAVDAALEVMASGADFDTKALAKVIGRHYPFPKGHMSREGYLTVCLDAAHRLIRDARSDLEVVRRGFHAFKHTYRWRARPQPQESQ</sequence>
<name>A0A7T4E2B1_9BURK</name>
<dbReference type="EMBL" id="CP065997">
    <property type="protein sequence ID" value="QQB32811.1"/>
    <property type="molecule type" value="Genomic_DNA"/>
</dbReference>
<organism evidence="1 2">
    <name type="scientific">Achromobacter deleyi</name>
    <dbReference type="NCBI Taxonomy" id="1353891"/>
    <lineage>
        <taxon>Bacteria</taxon>
        <taxon>Pseudomonadati</taxon>
        <taxon>Pseudomonadota</taxon>
        <taxon>Betaproteobacteria</taxon>
        <taxon>Burkholderiales</taxon>
        <taxon>Alcaligenaceae</taxon>
        <taxon>Achromobacter</taxon>
    </lineage>
</organism>